<feature type="region of interest" description="Disordered" evidence="1">
    <location>
        <begin position="50"/>
        <end position="77"/>
    </location>
</feature>
<dbReference type="AlphaFoldDB" id="A0AAE0G7G6"/>
<comment type="caution">
    <text evidence="2">The sequence shown here is derived from an EMBL/GenBank/DDBJ whole genome shotgun (WGS) entry which is preliminary data.</text>
</comment>
<sequence>MSVSDMKQLELHLKRATSNGELRGETHPSPHLAVRGNFQGASSRLRSIRARVKRGNRSASSASCRPDDLEQRSTSQASGAMRACVMPRLLFGLLLGLLPASPTGAEISGFFNLPVIQRTEEEYLRHCGADLSGEDTCTGFHTLLETHQRRYRADGDILVLDMNMVRRSGLGNTMDRYVGLMAAGMYSSRATFLAVRNCTSSPQECPFDASHYFEARSFDWSWAESRARVAERMEARGVSEAVFVSSGRDEFWSSKLGIHVSGNVLDFLDAPQVQALPWVTVVIENETPIWDGFSKALRASERRLLERGACKGPHRFAKCLWYSVLQPKRAVRNELVPLLTRLAVGAVDARQGPLCAHSRAGFADFAGTYRTFRQSESQQFRLHSAPKTLREAWQRYDALFSNCALEASVGALGYGCVEWSPTADFSECPPTGTAVTEDANGSVPPQFDLMMGTNGTFSHIATCLGRAASLAGSGEGGLGNWSVFVTGDIESFNRLLELTPSFRGHVVLSPGEIGHASMAWKCRINVTTGHKDCVTGHDPGGAWSKSVIDYYILSSVMQIYNHPVAVLDREYFKF</sequence>
<evidence type="ECO:0000313" key="3">
    <source>
        <dbReference type="Proteomes" id="UP001190700"/>
    </source>
</evidence>
<organism evidence="2 3">
    <name type="scientific">Cymbomonas tetramitiformis</name>
    <dbReference type="NCBI Taxonomy" id="36881"/>
    <lineage>
        <taxon>Eukaryota</taxon>
        <taxon>Viridiplantae</taxon>
        <taxon>Chlorophyta</taxon>
        <taxon>Pyramimonadophyceae</taxon>
        <taxon>Pyramimonadales</taxon>
        <taxon>Pyramimonadaceae</taxon>
        <taxon>Cymbomonas</taxon>
    </lineage>
</organism>
<dbReference type="EMBL" id="LGRX02008673">
    <property type="protein sequence ID" value="KAK3273025.1"/>
    <property type="molecule type" value="Genomic_DNA"/>
</dbReference>
<gene>
    <name evidence="2" type="ORF">CYMTET_18712</name>
</gene>
<name>A0AAE0G7G6_9CHLO</name>
<keyword evidence="3" id="KW-1185">Reference proteome</keyword>
<reference evidence="2 3" key="1">
    <citation type="journal article" date="2015" name="Genome Biol. Evol.">
        <title>Comparative Genomics of a Bacterivorous Green Alga Reveals Evolutionary Causalities and Consequences of Phago-Mixotrophic Mode of Nutrition.</title>
        <authorList>
            <person name="Burns J.A."/>
            <person name="Paasch A."/>
            <person name="Narechania A."/>
            <person name="Kim E."/>
        </authorList>
    </citation>
    <scope>NUCLEOTIDE SEQUENCE [LARGE SCALE GENOMIC DNA]</scope>
    <source>
        <strain evidence="2 3">PLY_AMNH</strain>
    </source>
</reference>
<evidence type="ECO:0000256" key="1">
    <source>
        <dbReference type="SAM" id="MobiDB-lite"/>
    </source>
</evidence>
<evidence type="ECO:0000313" key="2">
    <source>
        <dbReference type="EMBL" id="KAK3273025.1"/>
    </source>
</evidence>
<protein>
    <submittedName>
        <fullName evidence="2">Uncharacterized protein</fullName>
    </submittedName>
</protein>
<dbReference type="Proteomes" id="UP001190700">
    <property type="component" value="Unassembled WGS sequence"/>
</dbReference>
<proteinExistence type="predicted"/>
<accession>A0AAE0G7G6</accession>